<evidence type="ECO:0000256" key="1">
    <source>
        <dbReference type="SAM" id="MobiDB-lite"/>
    </source>
</evidence>
<sequence>MIDWFAGRVPFLRAPAACWCARTMVESTATTHSRSSSASGWASRAVKTRSQVPLIAQFRSRV</sequence>
<protein>
    <submittedName>
        <fullName evidence="2">Uncharacterized protein</fullName>
    </submittedName>
</protein>
<feature type="compositionally biased region" description="Low complexity" evidence="1">
    <location>
        <begin position="29"/>
        <end position="45"/>
    </location>
</feature>
<dbReference type="AlphaFoldDB" id="A0A7W7PDT1"/>
<dbReference type="EMBL" id="JACHJG010000005">
    <property type="protein sequence ID" value="MBB4887121.1"/>
    <property type="molecule type" value="Genomic_DNA"/>
</dbReference>
<reference evidence="2 3" key="1">
    <citation type="submission" date="2020-08" db="EMBL/GenBank/DDBJ databases">
        <title>Genomic Encyclopedia of Type Strains, Phase III (KMG-III): the genomes of soil and plant-associated and newly described type strains.</title>
        <authorList>
            <person name="Whitman W."/>
        </authorList>
    </citation>
    <scope>NUCLEOTIDE SEQUENCE [LARGE SCALE GENOMIC DNA]</scope>
    <source>
        <strain evidence="2 3">CECT 3265</strain>
    </source>
</reference>
<name>A0A7W7PDT1_STRNE</name>
<evidence type="ECO:0000313" key="2">
    <source>
        <dbReference type="EMBL" id="MBB4887121.1"/>
    </source>
</evidence>
<organism evidence="2 3">
    <name type="scientific">Streptomyces netropsis</name>
    <name type="common">Streptoverticillium netropsis</name>
    <dbReference type="NCBI Taxonomy" id="55404"/>
    <lineage>
        <taxon>Bacteria</taxon>
        <taxon>Bacillati</taxon>
        <taxon>Actinomycetota</taxon>
        <taxon>Actinomycetes</taxon>
        <taxon>Kitasatosporales</taxon>
        <taxon>Streptomycetaceae</taxon>
        <taxon>Streptomyces</taxon>
    </lineage>
</organism>
<proteinExistence type="predicted"/>
<evidence type="ECO:0000313" key="3">
    <source>
        <dbReference type="Proteomes" id="UP000556436"/>
    </source>
</evidence>
<keyword evidence="3" id="KW-1185">Reference proteome</keyword>
<accession>A0A7W7PDT1</accession>
<comment type="caution">
    <text evidence="2">The sequence shown here is derived from an EMBL/GenBank/DDBJ whole genome shotgun (WGS) entry which is preliminary data.</text>
</comment>
<feature type="region of interest" description="Disordered" evidence="1">
    <location>
        <begin position="29"/>
        <end position="48"/>
    </location>
</feature>
<gene>
    <name evidence="2" type="ORF">FHS38_003166</name>
</gene>
<dbReference type="Proteomes" id="UP000556436">
    <property type="component" value="Unassembled WGS sequence"/>
</dbReference>